<dbReference type="Gene3D" id="1.20.1220.20">
    <property type="entry name" value="Uncharcterised protein PF01724"/>
    <property type="match status" value="1"/>
</dbReference>
<reference evidence="1 2" key="1">
    <citation type="submission" date="2018-11" db="EMBL/GenBank/DDBJ databases">
        <title>Genomes From Bacteria Associated with the Canine Oral Cavity: a Test Case for Automated Genome-Based Taxonomic Assignment.</title>
        <authorList>
            <person name="Coil D.A."/>
            <person name="Jospin G."/>
            <person name="Darling A.E."/>
            <person name="Wallis C."/>
            <person name="Davis I.J."/>
            <person name="Harris S."/>
            <person name="Eisen J.A."/>
            <person name="Holcombe L.J."/>
            <person name="O'Flynn C."/>
        </authorList>
    </citation>
    <scope>NUCLEOTIDE SEQUENCE [LARGE SCALE GENOMIC DNA]</scope>
    <source>
        <strain evidence="1 2">COT-280</strain>
    </source>
</reference>
<comment type="caution">
    <text evidence="1">The sequence shown here is derived from an EMBL/GenBank/DDBJ whole genome shotgun (WGS) entry which is preliminary data.</text>
</comment>
<evidence type="ECO:0000313" key="1">
    <source>
        <dbReference type="EMBL" id="RRD90993.1"/>
    </source>
</evidence>
<dbReference type="PANTHER" id="PTHR34235">
    <property type="entry name" value="SLR1203 PROTEIN-RELATED"/>
    <property type="match status" value="1"/>
</dbReference>
<gene>
    <name evidence="1" type="ORF">EII21_03315</name>
</gene>
<dbReference type="InterPro" id="IPR002636">
    <property type="entry name" value="DUF29"/>
</dbReference>
<keyword evidence="2" id="KW-1185">Reference proteome</keyword>
<dbReference type="Proteomes" id="UP000269923">
    <property type="component" value="Unassembled WGS sequence"/>
</dbReference>
<name>A0A3P2ABJ1_9NEIS</name>
<proteinExistence type="predicted"/>
<dbReference type="AlphaFoldDB" id="A0A3P2ABJ1"/>
<dbReference type="RefSeq" id="WP_124794227.1">
    <property type="nucleotide sequence ID" value="NZ_RQYC01000003.1"/>
</dbReference>
<accession>A0A3P2ABJ1</accession>
<evidence type="ECO:0000313" key="2">
    <source>
        <dbReference type="Proteomes" id="UP000269923"/>
    </source>
</evidence>
<sequence length="144" mass="17155">MNTDYHYDLAAWAAHQAELLKAGRMQDLDVANLIEEMEAMSRKEHRELLRRMSILIAHLLKWTYQPTHRGNSWRRTILDQRQEINDLIEDSPSLANHFDEMEWLQKAWQRGIQQAINETGIKTLPQQAIWTINEIREKDFFEQA</sequence>
<organism evidence="1 2">
    <name type="scientific">Conchiformibius steedae</name>
    <dbReference type="NCBI Taxonomy" id="153493"/>
    <lineage>
        <taxon>Bacteria</taxon>
        <taxon>Pseudomonadati</taxon>
        <taxon>Pseudomonadota</taxon>
        <taxon>Betaproteobacteria</taxon>
        <taxon>Neisseriales</taxon>
        <taxon>Neisseriaceae</taxon>
        <taxon>Conchiformibius</taxon>
    </lineage>
</organism>
<protein>
    <submittedName>
        <fullName evidence="1">DUF29 domain-containing protein</fullName>
    </submittedName>
</protein>
<dbReference type="EMBL" id="RQYC01000003">
    <property type="protein sequence ID" value="RRD90993.1"/>
    <property type="molecule type" value="Genomic_DNA"/>
</dbReference>
<dbReference type="OrthoDB" id="425753at2"/>
<dbReference type="Pfam" id="PF01724">
    <property type="entry name" value="DUF29"/>
    <property type="match status" value="1"/>
</dbReference>